<dbReference type="EMBL" id="JAHUTI010081481">
    <property type="protein sequence ID" value="MED6258851.1"/>
    <property type="molecule type" value="Genomic_DNA"/>
</dbReference>
<sequence>MRSADPELIRPPGVNSLLVPFRVFDTFRLTRIETFPNRDSERIRPRALLVLAWFTVWFESPTKAAEKQHQNLTCKHLRLICSHGKKKAHPVLIVEFYVFRI</sequence>
<keyword evidence="2" id="KW-1185">Reference proteome</keyword>
<protein>
    <submittedName>
        <fullName evidence="1">Uncharacterized protein</fullName>
    </submittedName>
</protein>
<evidence type="ECO:0000313" key="2">
    <source>
        <dbReference type="Proteomes" id="UP001345963"/>
    </source>
</evidence>
<proteinExistence type="predicted"/>
<organism evidence="1 2">
    <name type="scientific">Ataeniobius toweri</name>
    <dbReference type="NCBI Taxonomy" id="208326"/>
    <lineage>
        <taxon>Eukaryota</taxon>
        <taxon>Metazoa</taxon>
        <taxon>Chordata</taxon>
        <taxon>Craniata</taxon>
        <taxon>Vertebrata</taxon>
        <taxon>Euteleostomi</taxon>
        <taxon>Actinopterygii</taxon>
        <taxon>Neopterygii</taxon>
        <taxon>Teleostei</taxon>
        <taxon>Neoteleostei</taxon>
        <taxon>Acanthomorphata</taxon>
        <taxon>Ovalentaria</taxon>
        <taxon>Atherinomorphae</taxon>
        <taxon>Cyprinodontiformes</taxon>
        <taxon>Goodeidae</taxon>
        <taxon>Ataeniobius</taxon>
    </lineage>
</organism>
<accession>A0ABU7C7Z6</accession>
<reference evidence="1 2" key="1">
    <citation type="submission" date="2021-07" db="EMBL/GenBank/DDBJ databases">
        <authorList>
            <person name="Palmer J.M."/>
        </authorList>
    </citation>
    <scope>NUCLEOTIDE SEQUENCE [LARGE SCALE GENOMIC DNA]</scope>
    <source>
        <strain evidence="1 2">AT_MEX2019</strain>
        <tissue evidence="1">Muscle</tissue>
    </source>
</reference>
<comment type="caution">
    <text evidence="1">The sequence shown here is derived from an EMBL/GenBank/DDBJ whole genome shotgun (WGS) entry which is preliminary data.</text>
</comment>
<name>A0ABU7C7Z6_9TELE</name>
<dbReference type="Proteomes" id="UP001345963">
    <property type="component" value="Unassembled WGS sequence"/>
</dbReference>
<gene>
    <name evidence="1" type="ORF">ATANTOWER_013306</name>
</gene>
<evidence type="ECO:0000313" key="1">
    <source>
        <dbReference type="EMBL" id="MED6258851.1"/>
    </source>
</evidence>